<dbReference type="EMBL" id="JROU02000003">
    <property type="protein sequence ID" value="OEH80699.1"/>
    <property type="molecule type" value="Genomic_DNA"/>
</dbReference>
<evidence type="ECO:0000313" key="2">
    <source>
        <dbReference type="EMBL" id="OEH80699.1"/>
    </source>
</evidence>
<accession>A0A1D3DB69</accession>
<dbReference type="InParanoid" id="A0A1D3DB69"/>
<comment type="caution">
    <text evidence="2">The sequence shown here is derived from an EMBL/GenBank/DDBJ whole genome shotgun (WGS) entry which is preliminary data.</text>
</comment>
<organism evidence="2 3">
    <name type="scientific">Cyclospora cayetanensis</name>
    <dbReference type="NCBI Taxonomy" id="88456"/>
    <lineage>
        <taxon>Eukaryota</taxon>
        <taxon>Sar</taxon>
        <taxon>Alveolata</taxon>
        <taxon>Apicomplexa</taxon>
        <taxon>Conoidasida</taxon>
        <taxon>Coccidia</taxon>
        <taxon>Eucoccidiorida</taxon>
        <taxon>Eimeriorina</taxon>
        <taxon>Eimeriidae</taxon>
        <taxon>Cyclospora</taxon>
    </lineage>
</organism>
<reference evidence="2 3" key="1">
    <citation type="journal article" date="2016" name="BMC Genomics">
        <title>Comparative genomics reveals Cyclospora cayetanensis possesses coccidia-like metabolism and invasion components but unique surface antigens.</title>
        <authorList>
            <person name="Liu S."/>
            <person name="Wang L."/>
            <person name="Zheng H."/>
            <person name="Xu Z."/>
            <person name="Roellig D.M."/>
            <person name="Li N."/>
            <person name="Frace M.A."/>
            <person name="Tang K."/>
            <person name="Arrowood M.J."/>
            <person name="Moss D.M."/>
            <person name="Zhang L."/>
            <person name="Feng Y."/>
            <person name="Xiao L."/>
        </authorList>
    </citation>
    <scope>NUCLEOTIDE SEQUENCE [LARGE SCALE GENOMIC DNA]</scope>
    <source>
        <strain evidence="2 3">CHN_HEN01</strain>
    </source>
</reference>
<protein>
    <submittedName>
        <fullName evidence="2">Phosphoglycerate mutase family protein</fullName>
    </submittedName>
</protein>
<gene>
    <name evidence="2" type="ORF">cyc_04540</name>
</gene>
<dbReference type="AlphaFoldDB" id="A0A1D3DB69"/>
<name>A0A1D3DB69_9EIME</name>
<keyword evidence="3" id="KW-1185">Reference proteome</keyword>
<dbReference type="VEuPathDB" id="ToxoDB:LOC34621062"/>
<evidence type="ECO:0000256" key="1">
    <source>
        <dbReference type="SAM" id="MobiDB-lite"/>
    </source>
</evidence>
<dbReference type="VEuPathDB" id="ToxoDB:cyc_04540"/>
<dbReference type="Proteomes" id="UP000095192">
    <property type="component" value="Unassembled WGS sequence"/>
</dbReference>
<proteinExistence type="predicted"/>
<feature type="region of interest" description="Disordered" evidence="1">
    <location>
        <begin position="1"/>
        <end position="23"/>
    </location>
</feature>
<evidence type="ECO:0000313" key="3">
    <source>
        <dbReference type="Proteomes" id="UP000095192"/>
    </source>
</evidence>
<sequence length="507" mass="54904">MTARTAFCPSAAASTGHAPNDASAEDVDSHIVATVAGRSANGCNGTGAAAICIGVHFLRHAEGTHNVAAREKPEGRSCDWVYGQAQHFDADLSPAAPSGEGAAASGSEVAARGPLKVPVVALEETREWAGGGHCCDGRHPLKEQSVWASNLFEHISFEPHMEADPLPHTMPREPREAVEGRCLLFLERLHSLVAREAASAAAPSAEGLSASSCHRCSNLRTNGLREMQNGSPSCKRNEGNSPLTMNVEVFCVSHSAWLRTCFALLSLYAPEKRGLQNCEWRSIRISLGALSELLPHLKRRSARPREISPFTALPFEAAASTVGLPTGSGDFLKVARRAADNHWTVGTLSELLNLRALQPLTIVVYPQWGPSGVVPEKAELLHAAIERIKEWILRQPVCTSHGLPPQMQQRAQHQQIEFAPPELQARRMLTDGTMCIRRLIKLQSGEPPLEIVEKERIHRENCLLLCLLPLLTNSEQTEAEVSLLSSSLLPTQAGAESCIRLDVLSLS</sequence>